<dbReference type="InterPro" id="IPR016461">
    <property type="entry name" value="COMT-like"/>
</dbReference>
<dbReference type="GO" id="GO:0032259">
    <property type="term" value="P:methylation"/>
    <property type="evidence" value="ECO:0007669"/>
    <property type="project" value="UniProtKB-KW"/>
</dbReference>
<dbReference type="InterPro" id="IPR041698">
    <property type="entry name" value="Methyltransf_25"/>
</dbReference>
<dbReference type="CDD" id="cd02440">
    <property type="entry name" value="AdoMet_MTases"/>
    <property type="match status" value="1"/>
</dbReference>
<dbReference type="PROSITE" id="PS51683">
    <property type="entry name" value="SAM_OMT_II"/>
    <property type="match status" value="1"/>
</dbReference>
<dbReference type="InterPro" id="IPR029063">
    <property type="entry name" value="SAM-dependent_MTases_sf"/>
</dbReference>
<evidence type="ECO:0000313" key="3">
    <source>
        <dbReference type="Proteomes" id="UP001595752"/>
    </source>
</evidence>
<accession>A0ABV8B6L0</accession>
<feature type="domain" description="Methyltransferase" evidence="1">
    <location>
        <begin position="8"/>
        <end position="102"/>
    </location>
</feature>
<dbReference type="Pfam" id="PF13649">
    <property type="entry name" value="Methyltransf_25"/>
    <property type="match status" value="1"/>
</dbReference>
<comment type="caution">
    <text evidence="2">The sequence shown here is derived from an EMBL/GenBank/DDBJ whole genome shotgun (WGS) entry which is preliminary data.</text>
</comment>
<reference evidence="3" key="1">
    <citation type="journal article" date="2019" name="Int. J. Syst. Evol. Microbiol.">
        <title>The Global Catalogue of Microorganisms (GCM) 10K type strain sequencing project: providing services to taxonomists for standard genome sequencing and annotation.</title>
        <authorList>
            <consortium name="The Broad Institute Genomics Platform"/>
            <consortium name="The Broad Institute Genome Sequencing Center for Infectious Disease"/>
            <person name="Wu L."/>
            <person name="Ma J."/>
        </authorList>
    </citation>
    <scope>NUCLEOTIDE SEQUENCE [LARGE SCALE GENOMIC DNA]</scope>
    <source>
        <strain evidence="3">CCUG 61889</strain>
    </source>
</reference>
<dbReference type="Gene3D" id="3.40.50.150">
    <property type="entry name" value="Vaccinia Virus protein VP39"/>
    <property type="match status" value="1"/>
</dbReference>
<gene>
    <name evidence="2" type="ORF">ACFOU2_21715</name>
</gene>
<dbReference type="PANTHER" id="PTHR43591:SF110">
    <property type="entry name" value="RHODANESE DOMAIN-CONTAINING PROTEIN"/>
    <property type="match status" value="1"/>
</dbReference>
<dbReference type="Gene3D" id="6.10.140.280">
    <property type="match status" value="1"/>
</dbReference>
<proteinExistence type="predicted"/>
<evidence type="ECO:0000259" key="1">
    <source>
        <dbReference type="Pfam" id="PF13649"/>
    </source>
</evidence>
<evidence type="ECO:0000313" key="2">
    <source>
        <dbReference type="EMBL" id="MFC3885948.1"/>
    </source>
</evidence>
<dbReference type="SUPFAM" id="SSF53335">
    <property type="entry name" value="S-adenosyl-L-methionine-dependent methyltransferases"/>
    <property type="match status" value="1"/>
</dbReference>
<dbReference type="PANTHER" id="PTHR43591">
    <property type="entry name" value="METHYLTRANSFERASE"/>
    <property type="match status" value="1"/>
</dbReference>
<dbReference type="EMBL" id="JBHRZT010000072">
    <property type="protein sequence ID" value="MFC3885948.1"/>
    <property type="molecule type" value="Genomic_DNA"/>
</dbReference>
<name>A0ABV8B6L0_9BACI</name>
<dbReference type="EC" id="2.1.-.-" evidence="2"/>
<dbReference type="GO" id="GO:0008168">
    <property type="term" value="F:methyltransferase activity"/>
    <property type="evidence" value="ECO:0007669"/>
    <property type="project" value="UniProtKB-KW"/>
</dbReference>
<dbReference type="Proteomes" id="UP001595752">
    <property type="component" value="Unassembled WGS sequence"/>
</dbReference>
<sequence length="221" mass="26092">MKNETPSVLDIGAGTGLFSSFIKEKYPNAQITLIDLSEKMMDVSKERFTNHKDVHYVIADYTEYKFEEKFDIIISSLSIHHLSDEEKRKLYHKIFFLLNQDGVFINADQILGHTPFIESLYKNDWKNKIETSDLTEQEIEAAYERTKLDKMATLEDQIHWLKESGFKDVDCIYKYFNIHFDFCLAWFSPPFYRMDENSSQITGNFYLMEPMLFFTINCSIS</sequence>
<protein>
    <submittedName>
        <fullName evidence="2">Class I SAM-dependent methyltransferase</fullName>
        <ecNumber evidence="2">2.1.-.-</ecNumber>
    </submittedName>
</protein>
<keyword evidence="3" id="KW-1185">Reference proteome</keyword>
<keyword evidence="2" id="KW-0489">Methyltransferase</keyword>
<keyword evidence="2" id="KW-0808">Transferase</keyword>
<dbReference type="RefSeq" id="WP_377918697.1">
    <property type="nucleotide sequence ID" value="NZ_JBHRZT010000072.1"/>
</dbReference>
<organism evidence="2 3">
    <name type="scientific">Bacillus songklensis</name>
    <dbReference type="NCBI Taxonomy" id="1069116"/>
    <lineage>
        <taxon>Bacteria</taxon>
        <taxon>Bacillati</taxon>
        <taxon>Bacillota</taxon>
        <taxon>Bacilli</taxon>
        <taxon>Bacillales</taxon>
        <taxon>Bacillaceae</taxon>
        <taxon>Bacillus</taxon>
    </lineage>
</organism>